<dbReference type="SMART" id="SM00028">
    <property type="entry name" value="TPR"/>
    <property type="match status" value="3"/>
</dbReference>
<dbReference type="RefSeq" id="WP_183914274.1">
    <property type="nucleotide sequence ID" value="NZ_JBDJLH010000015.1"/>
</dbReference>
<dbReference type="Gene3D" id="1.25.40.10">
    <property type="entry name" value="Tetratricopeptide repeat domain"/>
    <property type="match status" value="2"/>
</dbReference>
<dbReference type="Pfam" id="PF13432">
    <property type="entry name" value="TPR_16"/>
    <property type="match status" value="1"/>
</dbReference>
<dbReference type="SUPFAM" id="SSF48452">
    <property type="entry name" value="TPR-like"/>
    <property type="match status" value="1"/>
</dbReference>
<reference evidence="2 3" key="1">
    <citation type="submission" date="2024-04" db="EMBL/GenBank/DDBJ databases">
        <title>WGS of bacteria from Torrens River.</title>
        <authorList>
            <person name="Wyrsch E.R."/>
            <person name="Drigo B."/>
        </authorList>
    </citation>
    <scope>NUCLEOTIDE SEQUENCE [LARGE SCALE GENOMIC DNA]</scope>
    <source>
        <strain evidence="2 3">TWI391</strain>
    </source>
</reference>
<accession>A0ABV0C233</accession>
<dbReference type="InterPro" id="IPR019734">
    <property type="entry name" value="TPR_rpt"/>
</dbReference>
<feature type="transmembrane region" description="Helical" evidence="1">
    <location>
        <begin position="12"/>
        <end position="29"/>
    </location>
</feature>
<protein>
    <submittedName>
        <fullName evidence="2">Tetratricopeptide repeat protein</fullName>
    </submittedName>
</protein>
<keyword evidence="1" id="KW-0812">Transmembrane</keyword>
<gene>
    <name evidence="2" type="ORF">ABE541_24145</name>
</gene>
<keyword evidence="3" id="KW-1185">Reference proteome</keyword>
<evidence type="ECO:0000256" key="1">
    <source>
        <dbReference type="SAM" id="Phobius"/>
    </source>
</evidence>
<comment type="caution">
    <text evidence="2">The sequence shown here is derived from an EMBL/GenBank/DDBJ whole genome shotgun (WGS) entry which is preliminary data.</text>
</comment>
<organism evidence="2 3">
    <name type="scientific">Sphingobacterium kitahiroshimense</name>
    <dbReference type="NCBI Taxonomy" id="470446"/>
    <lineage>
        <taxon>Bacteria</taxon>
        <taxon>Pseudomonadati</taxon>
        <taxon>Bacteroidota</taxon>
        <taxon>Sphingobacteriia</taxon>
        <taxon>Sphingobacteriales</taxon>
        <taxon>Sphingobacteriaceae</taxon>
        <taxon>Sphingobacterium</taxon>
    </lineage>
</organism>
<keyword evidence="1" id="KW-0472">Membrane</keyword>
<dbReference type="Proteomes" id="UP001409291">
    <property type="component" value="Unassembled WGS sequence"/>
</dbReference>
<proteinExistence type="predicted"/>
<evidence type="ECO:0000313" key="3">
    <source>
        <dbReference type="Proteomes" id="UP001409291"/>
    </source>
</evidence>
<dbReference type="PROSITE" id="PS51257">
    <property type="entry name" value="PROKAR_LIPOPROTEIN"/>
    <property type="match status" value="1"/>
</dbReference>
<dbReference type="EMBL" id="JBDJNQ010000016">
    <property type="protein sequence ID" value="MEN5380378.1"/>
    <property type="molecule type" value="Genomic_DNA"/>
</dbReference>
<dbReference type="InterPro" id="IPR011990">
    <property type="entry name" value="TPR-like_helical_dom_sf"/>
</dbReference>
<name>A0ABV0C233_9SPHI</name>
<keyword evidence="1" id="KW-1133">Transmembrane helix</keyword>
<evidence type="ECO:0000313" key="2">
    <source>
        <dbReference type="EMBL" id="MEN5380378.1"/>
    </source>
</evidence>
<sequence length="289" mass="34484">MPRLYSDHHIIYILKYTLLSLSLVVTIISCKNRNIEKTPPERDKAKQEAIVKKYLTDSARQYSYYSKEWGKYIDMGLKEDSTIAYLWQQKAMPLFKQGKYEMGMQYLDKAVFYDKDNYLNYRGFIKCIFAKTYREAIVDFEEAITRHGNSHVMDHSYKFYIAVSLLQLNEFEKAEKIIKQEIDLTVLRIGEEWVHHLDLFYYGISLYEQRKYDMAIKTFDRTLNKYQQFSDAKYYKAVSLMHLGNTEAASKLLEEAELDRKNGYTINEDNAIYERYPYQLRYDSSGLYQ</sequence>